<dbReference type="EMBL" id="JTDF01000996">
    <property type="protein sequence ID" value="KAF8570649.1"/>
    <property type="molecule type" value="Genomic_DNA"/>
</dbReference>
<reference evidence="2 3" key="1">
    <citation type="submission" date="2019-07" db="EMBL/GenBank/DDBJ databases">
        <title>Annotation for the trematode Paragonimus westermani.</title>
        <authorList>
            <person name="Choi Y.-J."/>
        </authorList>
    </citation>
    <scope>NUCLEOTIDE SEQUENCE [LARGE SCALE GENOMIC DNA]</scope>
    <source>
        <strain evidence="2">180907_Pwestermani</strain>
    </source>
</reference>
<dbReference type="Proteomes" id="UP000699462">
    <property type="component" value="Unassembled WGS sequence"/>
</dbReference>
<dbReference type="InterPro" id="IPR052443">
    <property type="entry name" value="E3_ubiq-ligase_RNF220-like"/>
</dbReference>
<feature type="region of interest" description="Disordered" evidence="1">
    <location>
        <begin position="1"/>
        <end position="23"/>
    </location>
</feature>
<sequence>MQSTGSPNHDLGPQRDLDRSRSWVEHTTARLKRAAQQGNPTCYSLGSKLLRLNSGNKTIHPSESPNDSPTCGVPTTDNKMVSQMHTLDQPLNQFLMAASFWNCMNEQLSPHRGCSVGFPADVLHNTVNSQLPMDSNFGTRHRESEVQETATLPGVPVLKSQRTSLESTILYKQSTSTNAVREAFKLEPHFICPLCRTHIEPSDMVTHFHLELQKLDTDTVSSISQTKRTREGTKIQSDKPSEISKDVLESDARYEKFLRIKRHRNQRQEMIFKLCQTMGSVACSSRLAS</sequence>
<name>A0A8T0DRW4_9TREM</name>
<dbReference type="PANTHER" id="PTHR13459:SF1">
    <property type="entry name" value="E3 UBIQUITIN-PROTEIN LIGASE RNF220 ISOFORM X1"/>
    <property type="match status" value="1"/>
</dbReference>
<evidence type="ECO:0000313" key="3">
    <source>
        <dbReference type="Proteomes" id="UP000699462"/>
    </source>
</evidence>
<gene>
    <name evidence="2" type="ORF">P879_01088</name>
</gene>
<accession>A0A8T0DRW4</accession>
<keyword evidence="3" id="KW-1185">Reference proteome</keyword>
<organism evidence="2 3">
    <name type="scientific">Paragonimus westermani</name>
    <dbReference type="NCBI Taxonomy" id="34504"/>
    <lineage>
        <taxon>Eukaryota</taxon>
        <taxon>Metazoa</taxon>
        <taxon>Spiralia</taxon>
        <taxon>Lophotrochozoa</taxon>
        <taxon>Platyhelminthes</taxon>
        <taxon>Trematoda</taxon>
        <taxon>Digenea</taxon>
        <taxon>Plagiorchiida</taxon>
        <taxon>Troglotremata</taxon>
        <taxon>Troglotrematidae</taxon>
        <taxon>Paragonimus</taxon>
    </lineage>
</organism>
<proteinExistence type="predicted"/>
<feature type="compositionally biased region" description="Basic and acidic residues" evidence="1">
    <location>
        <begin position="228"/>
        <end position="242"/>
    </location>
</feature>
<evidence type="ECO:0000256" key="1">
    <source>
        <dbReference type="SAM" id="MobiDB-lite"/>
    </source>
</evidence>
<dbReference type="OrthoDB" id="6258981at2759"/>
<evidence type="ECO:0008006" key="4">
    <source>
        <dbReference type="Google" id="ProtNLM"/>
    </source>
</evidence>
<dbReference type="AlphaFoldDB" id="A0A8T0DRW4"/>
<feature type="region of interest" description="Disordered" evidence="1">
    <location>
        <begin position="222"/>
        <end position="242"/>
    </location>
</feature>
<protein>
    <recommendedName>
        <fullName evidence="4">E3 ubiquitin-protein ligase RNF220 middle domain-containing protein</fullName>
    </recommendedName>
</protein>
<dbReference type="GO" id="GO:0061630">
    <property type="term" value="F:ubiquitin protein ligase activity"/>
    <property type="evidence" value="ECO:0007669"/>
    <property type="project" value="TreeGrafter"/>
</dbReference>
<comment type="caution">
    <text evidence="2">The sequence shown here is derived from an EMBL/GenBank/DDBJ whole genome shotgun (WGS) entry which is preliminary data.</text>
</comment>
<feature type="compositionally biased region" description="Basic and acidic residues" evidence="1">
    <location>
        <begin position="12"/>
        <end position="23"/>
    </location>
</feature>
<dbReference type="PANTHER" id="PTHR13459">
    <property type="entry name" value="E3 UBIQUITIN-PROTEIN LIGASE RNF220 ISOFORM X1"/>
    <property type="match status" value="1"/>
</dbReference>
<dbReference type="GO" id="GO:0016567">
    <property type="term" value="P:protein ubiquitination"/>
    <property type="evidence" value="ECO:0007669"/>
    <property type="project" value="TreeGrafter"/>
</dbReference>
<evidence type="ECO:0000313" key="2">
    <source>
        <dbReference type="EMBL" id="KAF8570649.1"/>
    </source>
</evidence>